<keyword evidence="1" id="KW-0472">Membrane</keyword>
<accession>A0AAX6MW26</accession>
<feature type="transmembrane region" description="Helical" evidence="1">
    <location>
        <begin position="101"/>
        <end position="119"/>
    </location>
</feature>
<dbReference type="EMBL" id="JBANMG010000002">
    <property type="protein sequence ID" value="KAK6956819.1"/>
    <property type="molecule type" value="Genomic_DNA"/>
</dbReference>
<dbReference type="AlphaFoldDB" id="A0AAX6MW26"/>
<evidence type="ECO:0000313" key="2">
    <source>
        <dbReference type="EMBL" id="KAK6956819.1"/>
    </source>
</evidence>
<gene>
    <name evidence="2" type="ORF">Daesc_002099</name>
</gene>
<keyword evidence="3" id="KW-1185">Reference proteome</keyword>
<evidence type="ECO:0000313" key="3">
    <source>
        <dbReference type="Proteomes" id="UP001369815"/>
    </source>
</evidence>
<protein>
    <submittedName>
        <fullName evidence="2">Uncharacterized protein</fullName>
    </submittedName>
</protein>
<reference evidence="2 3" key="1">
    <citation type="journal article" date="2024" name="Front Chem Biol">
        <title>Unveiling the potential of Daldinia eschscholtzii MFLUCC 19-0629 through bioactivity and bioinformatics studies for enhanced sustainable agriculture production.</title>
        <authorList>
            <person name="Brooks S."/>
            <person name="Weaver J.A."/>
            <person name="Klomchit A."/>
            <person name="Alharthi S.A."/>
            <person name="Onlamun T."/>
            <person name="Nurani R."/>
            <person name="Vong T.K."/>
            <person name="Alberti F."/>
            <person name="Greco C."/>
        </authorList>
    </citation>
    <scope>NUCLEOTIDE SEQUENCE [LARGE SCALE GENOMIC DNA]</scope>
    <source>
        <strain evidence="2">MFLUCC 19-0629</strain>
    </source>
</reference>
<organism evidence="2 3">
    <name type="scientific">Daldinia eschscholtzii</name>
    <dbReference type="NCBI Taxonomy" id="292717"/>
    <lineage>
        <taxon>Eukaryota</taxon>
        <taxon>Fungi</taxon>
        <taxon>Dikarya</taxon>
        <taxon>Ascomycota</taxon>
        <taxon>Pezizomycotina</taxon>
        <taxon>Sordariomycetes</taxon>
        <taxon>Xylariomycetidae</taxon>
        <taxon>Xylariales</taxon>
        <taxon>Hypoxylaceae</taxon>
        <taxon>Daldinia</taxon>
    </lineage>
</organism>
<keyword evidence="1" id="KW-0812">Transmembrane</keyword>
<name>A0AAX6MW26_9PEZI</name>
<comment type="caution">
    <text evidence="2">The sequence shown here is derived from an EMBL/GenBank/DDBJ whole genome shotgun (WGS) entry which is preliminary data.</text>
</comment>
<feature type="transmembrane region" description="Helical" evidence="1">
    <location>
        <begin position="59"/>
        <end position="89"/>
    </location>
</feature>
<proteinExistence type="predicted"/>
<sequence>MESRPVALYSFIKQVILLSLIFLLAQAAFVSTVMARKFFLRTLQTLAPDFHFKYRPVIYALELITIWWCWVLVRYISLALFVNVAMLLAINNGLFYESLEVYVFVALIAGLGYSLSWILNTAGIEAMLLTQCNDVAHRYRWDRARLRYAGRNWPQNPLLKKILSIADWVHQWNNGVLDRVMAHELQYPRRYNPDPESWPQQDLAFLDESAIRSREIYLYPSSDF</sequence>
<dbReference type="Proteomes" id="UP001369815">
    <property type="component" value="Unassembled WGS sequence"/>
</dbReference>
<keyword evidence="1" id="KW-1133">Transmembrane helix</keyword>
<evidence type="ECO:0000256" key="1">
    <source>
        <dbReference type="SAM" id="Phobius"/>
    </source>
</evidence>